<name>A0A8H6Q1L9_9EURO</name>
<evidence type="ECO:0000313" key="2">
    <source>
        <dbReference type="Proteomes" id="UP000654922"/>
    </source>
</evidence>
<evidence type="ECO:0000313" key="1">
    <source>
        <dbReference type="EMBL" id="KAF7165421.1"/>
    </source>
</evidence>
<organism evidence="1 2">
    <name type="scientific">Aspergillus felis</name>
    <dbReference type="NCBI Taxonomy" id="1287682"/>
    <lineage>
        <taxon>Eukaryota</taxon>
        <taxon>Fungi</taxon>
        <taxon>Dikarya</taxon>
        <taxon>Ascomycota</taxon>
        <taxon>Pezizomycotina</taxon>
        <taxon>Eurotiomycetes</taxon>
        <taxon>Eurotiomycetidae</taxon>
        <taxon>Eurotiales</taxon>
        <taxon>Aspergillaceae</taxon>
        <taxon>Aspergillus</taxon>
        <taxon>Aspergillus subgen. Fumigati</taxon>
    </lineage>
</organism>
<proteinExistence type="predicted"/>
<sequence length="196" mass="21138">MSCSRRRTSLFSASSSAATKEDSRFSEEGEKVDTAIDEVGYVRFRLFDVVQHALGVSIGDNTSKVGGGLVADPGSQNHRLCVLLLEQLQHLTKREGAADVSVQDENALGLALEDGITEMIETPCCAKCRVFTQVLNSELGELLAGVFDEITEDRFIVVADQDDFSDIGNFGKSLEAVVDNGVTGNFEKGLIEFNGP</sequence>
<gene>
    <name evidence="1" type="ORF">CNMCM5623_009586</name>
</gene>
<dbReference type="EMBL" id="JACBAE010001318">
    <property type="protein sequence ID" value="KAF7165421.1"/>
    <property type="molecule type" value="Genomic_DNA"/>
</dbReference>
<dbReference type="AlphaFoldDB" id="A0A8H6Q1L9"/>
<comment type="caution">
    <text evidence="1">The sequence shown here is derived from an EMBL/GenBank/DDBJ whole genome shotgun (WGS) entry which is preliminary data.</text>
</comment>
<reference evidence="1" key="1">
    <citation type="submission" date="2020-06" db="EMBL/GenBank/DDBJ databases">
        <title>Draft genome sequences of strains closely related to Aspergillus parafelis and Aspergillus hiratsukae.</title>
        <authorList>
            <person name="Dos Santos R.A.C."/>
            <person name="Rivero-Menendez O."/>
            <person name="Steenwyk J.L."/>
            <person name="Mead M.E."/>
            <person name="Goldman G.H."/>
            <person name="Alastruey-Izquierdo A."/>
            <person name="Rokas A."/>
        </authorList>
    </citation>
    <scope>NUCLEOTIDE SEQUENCE</scope>
    <source>
        <strain evidence="1">CNM-CM5623</strain>
    </source>
</reference>
<protein>
    <submittedName>
        <fullName evidence="1">Uncharacterized protein</fullName>
    </submittedName>
</protein>
<dbReference type="Proteomes" id="UP000654922">
    <property type="component" value="Unassembled WGS sequence"/>
</dbReference>
<accession>A0A8H6Q1L9</accession>